<gene>
    <name evidence="2" type="ORF">GEV33_015504</name>
    <name evidence="1" type="ORF">GEV33_015510</name>
</gene>
<organism evidence="1 3">
    <name type="scientific">Tenebrio molitor</name>
    <name type="common">Yellow mealworm beetle</name>
    <dbReference type="NCBI Taxonomy" id="7067"/>
    <lineage>
        <taxon>Eukaryota</taxon>
        <taxon>Metazoa</taxon>
        <taxon>Ecdysozoa</taxon>
        <taxon>Arthropoda</taxon>
        <taxon>Hexapoda</taxon>
        <taxon>Insecta</taxon>
        <taxon>Pterygota</taxon>
        <taxon>Neoptera</taxon>
        <taxon>Endopterygota</taxon>
        <taxon>Coleoptera</taxon>
        <taxon>Polyphaga</taxon>
        <taxon>Cucujiformia</taxon>
        <taxon>Tenebrionidae</taxon>
        <taxon>Tenebrio</taxon>
    </lineage>
</organism>
<protein>
    <submittedName>
        <fullName evidence="1">Uncharacterized protein</fullName>
    </submittedName>
</protein>
<sequence length="170" mass="19855">MELHKVHPDLVVIPRGLVQLDKRHRDLDGTLRHNLPLEDFLELGKHHLELLSLDQHHLDLDDILHHNRPEDSPEAGKHHLEQHRLDLDNILHHNLPLGDSLELGKLQVERLSPDQHRQDLDGTRHHNLLLEDIPERDKLQALVLSQEPVDSQVVKDRKDQQLLSLERKDL</sequence>
<comment type="caution">
    <text evidence="1">The sequence shown here is derived from an EMBL/GenBank/DDBJ whole genome shotgun (WGS) entry which is preliminary data.</text>
</comment>
<evidence type="ECO:0000313" key="2">
    <source>
        <dbReference type="EMBL" id="KAH0807287.1"/>
    </source>
</evidence>
<reference evidence="1" key="2">
    <citation type="submission" date="2021-08" db="EMBL/GenBank/DDBJ databases">
        <authorList>
            <person name="Eriksson T."/>
        </authorList>
    </citation>
    <scope>NUCLEOTIDE SEQUENCE</scope>
    <source>
        <strain evidence="1">Stoneville</strain>
        <tissue evidence="1">Whole head</tissue>
    </source>
</reference>
<proteinExistence type="predicted"/>
<accession>A0A8J6H3F0</accession>
<dbReference type="EMBL" id="JABDTM020030864">
    <property type="protein sequence ID" value="KAH0807281.1"/>
    <property type="molecule type" value="Genomic_DNA"/>
</dbReference>
<dbReference type="AlphaFoldDB" id="A0A8J6H3F0"/>
<keyword evidence="3" id="KW-1185">Reference proteome</keyword>
<evidence type="ECO:0000313" key="1">
    <source>
        <dbReference type="EMBL" id="KAH0807281.1"/>
    </source>
</evidence>
<evidence type="ECO:0000313" key="3">
    <source>
        <dbReference type="Proteomes" id="UP000719412"/>
    </source>
</evidence>
<dbReference type="EMBL" id="JABDTM020030858">
    <property type="protein sequence ID" value="KAH0807287.1"/>
    <property type="molecule type" value="Genomic_DNA"/>
</dbReference>
<dbReference type="Proteomes" id="UP000719412">
    <property type="component" value="Unassembled WGS sequence"/>
</dbReference>
<reference evidence="1" key="1">
    <citation type="journal article" date="2020" name="J Insects Food Feed">
        <title>The yellow mealworm (Tenebrio molitor) genome: a resource for the emerging insects as food and feed industry.</title>
        <authorList>
            <person name="Eriksson T."/>
            <person name="Andere A."/>
            <person name="Kelstrup H."/>
            <person name="Emery V."/>
            <person name="Picard C."/>
        </authorList>
    </citation>
    <scope>NUCLEOTIDE SEQUENCE</scope>
    <source>
        <strain evidence="1">Stoneville</strain>
        <tissue evidence="1">Whole head</tissue>
    </source>
</reference>
<name>A0A8J6H3F0_TENMO</name>